<dbReference type="Proteomes" id="UP000324222">
    <property type="component" value="Unassembled WGS sequence"/>
</dbReference>
<keyword evidence="2" id="KW-1185">Reference proteome</keyword>
<evidence type="ECO:0000313" key="2">
    <source>
        <dbReference type="Proteomes" id="UP000324222"/>
    </source>
</evidence>
<dbReference type="AlphaFoldDB" id="A0A5B7DJN1"/>
<gene>
    <name evidence="1" type="ORF">E2C01_014348</name>
</gene>
<sequence length="169" mass="18551">MSKLSRVSPSRHGFDPRALAGRRLGKLFRLFTPRRQRCPSSPTGGCVGHLDHENLVAEMVRRMNEDVAEVWRGGSGEGGRPQIPAQAYPSLCGKALAGHEERRQEEERKGIVLCATDGLINYATAFQTFSSQAGRVRRLPAPHASQGRATHPFNISSFVEAERDTACVV</sequence>
<name>A0A5B7DJN1_PORTR</name>
<dbReference type="EMBL" id="VSRR010000967">
    <property type="protein sequence ID" value="MPC21365.1"/>
    <property type="molecule type" value="Genomic_DNA"/>
</dbReference>
<evidence type="ECO:0000313" key="1">
    <source>
        <dbReference type="EMBL" id="MPC21365.1"/>
    </source>
</evidence>
<comment type="caution">
    <text evidence="1">The sequence shown here is derived from an EMBL/GenBank/DDBJ whole genome shotgun (WGS) entry which is preliminary data.</text>
</comment>
<reference evidence="1 2" key="1">
    <citation type="submission" date="2019-05" db="EMBL/GenBank/DDBJ databases">
        <title>Another draft genome of Portunus trituberculatus and its Hox gene families provides insights of decapod evolution.</title>
        <authorList>
            <person name="Jeong J.-H."/>
            <person name="Song I."/>
            <person name="Kim S."/>
            <person name="Choi T."/>
            <person name="Kim D."/>
            <person name="Ryu S."/>
            <person name="Kim W."/>
        </authorList>
    </citation>
    <scope>NUCLEOTIDE SEQUENCE [LARGE SCALE GENOMIC DNA]</scope>
    <source>
        <tissue evidence="1">Muscle</tissue>
    </source>
</reference>
<accession>A0A5B7DJN1</accession>
<organism evidence="1 2">
    <name type="scientific">Portunus trituberculatus</name>
    <name type="common">Swimming crab</name>
    <name type="synonym">Neptunus trituberculatus</name>
    <dbReference type="NCBI Taxonomy" id="210409"/>
    <lineage>
        <taxon>Eukaryota</taxon>
        <taxon>Metazoa</taxon>
        <taxon>Ecdysozoa</taxon>
        <taxon>Arthropoda</taxon>
        <taxon>Crustacea</taxon>
        <taxon>Multicrustacea</taxon>
        <taxon>Malacostraca</taxon>
        <taxon>Eumalacostraca</taxon>
        <taxon>Eucarida</taxon>
        <taxon>Decapoda</taxon>
        <taxon>Pleocyemata</taxon>
        <taxon>Brachyura</taxon>
        <taxon>Eubrachyura</taxon>
        <taxon>Portunoidea</taxon>
        <taxon>Portunidae</taxon>
        <taxon>Portuninae</taxon>
        <taxon>Portunus</taxon>
    </lineage>
</organism>
<protein>
    <submittedName>
        <fullName evidence="1">Uncharacterized protein</fullName>
    </submittedName>
</protein>
<proteinExistence type="predicted"/>